<gene>
    <name evidence="3" type="primary">glk</name>
    <name evidence="5" type="ORF">SAMN05216302_101810</name>
</gene>
<protein>
    <recommendedName>
        <fullName evidence="3">Glucokinase</fullName>
        <ecNumber evidence="3">2.7.1.2</ecNumber>
    </recommendedName>
    <alternativeName>
        <fullName evidence="3">Glucose kinase</fullName>
    </alternativeName>
</protein>
<evidence type="ECO:0000256" key="2">
    <source>
        <dbReference type="ARBA" id="ARBA00022777"/>
    </source>
</evidence>
<keyword evidence="3" id="KW-0324">Glycolysis</keyword>
<dbReference type="NCBIfam" id="TIGR00749">
    <property type="entry name" value="glk"/>
    <property type="match status" value="1"/>
</dbReference>
<dbReference type="CDD" id="cd24008">
    <property type="entry name" value="ASKHA_NBD_GLK"/>
    <property type="match status" value="1"/>
</dbReference>
<name>A0A1I4CYD4_9PROT</name>
<keyword evidence="2 3" id="KW-0418">Kinase</keyword>
<dbReference type="SUPFAM" id="SSF53067">
    <property type="entry name" value="Actin-like ATPase domain"/>
    <property type="match status" value="1"/>
</dbReference>
<dbReference type="EMBL" id="FOSP01000018">
    <property type="protein sequence ID" value="SFK86262.1"/>
    <property type="molecule type" value="Genomic_DNA"/>
</dbReference>
<dbReference type="OrthoDB" id="257751at2"/>
<evidence type="ECO:0000256" key="4">
    <source>
        <dbReference type="RuleBase" id="RU004046"/>
    </source>
</evidence>
<dbReference type="GO" id="GO:0006096">
    <property type="term" value="P:glycolytic process"/>
    <property type="evidence" value="ECO:0007669"/>
    <property type="project" value="UniProtKB-UniRule"/>
</dbReference>
<evidence type="ECO:0000313" key="5">
    <source>
        <dbReference type="EMBL" id="SFK86262.1"/>
    </source>
</evidence>
<dbReference type="InterPro" id="IPR043129">
    <property type="entry name" value="ATPase_NBD"/>
</dbReference>
<evidence type="ECO:0000256" key="3">
    <source>
        <dbReference type="HAMAP-Rule" id="MF_00524"/>
    </source>
</evidence>
<dbReference type="STRING" id="52441.SAMN05216302_101810"/>
<dbReference type="RefSeq" id="WP_090700370.1">
    <property type="nucleotide sequence ID" value="NZ_FOSP01000018.1"/>
</dbReference>
<reference evidence="6" key="1">
    <citation type="submission" date="2016-10" db="EMBL/GenBank/DDBJ databases">
        <authorList>
            <person name="Varghese N."/>
            <person name="Submissions S."/>
        </authorList>
    </citation>
    <scope>NUCLEOTIDE SEQUENCE [LARGE SCALE GENOMIC DNA]</scope>
    <source>
        <strain evidence="6">Nm69</strain>
    </source>
</reference>
<proteinExistence type="inferred from homology"/>
<dbReference type="GO" id="GO:0005737">
    <property type="term" value="C:cytoplasm"/>
    <property type="evidence" value="ECO:0007669"/>
    <property type="project" value="UniProtKB-SubCell"/>
</dbReference>
<keyword evidence="1 3" id="KW-0808">Transferase</keyword>
<comment type="similarity">
    <text evidence="3 4">Belongs to the bacterial glucokinase family.</text>
</comment>
<evidence type="ECO:0000256" key="1">
    <source>
        <dbReference type="ARBA" id="ARBA00022679"/>
    </source>
</evidence>
<dbReference type="Gene3D" id="3.30.420.40">
    <property type="match status" value="1"/>
</dbReference>
<sequence length="336" mass="36334">MNKQLIYGDIGGTKTLLQIAELKNGTVHEQGAHRYRSSEYSDFADILTDFLDRISATGIHCKPITACFAVAGPVVAQQAQLTNLPWQMSAAQIAQTFLIPHVKLLNDFEAAALAVEILTPSDLASLQQGREQAHAMRVILGAGTGMGVAWLAWQKDSYQPISTEAGHVDFAPTSALQIRLLETLQKKFPHVSVERLLSGAGLTHIFNFLQTTSTEFSSPAPSHLDEEDSGATVTALAIEQNHPVAVQSLELFAEIYGAYAGNLALTGLCRNGVYIAGGIAPRIIHILRAGGFMRAFCNKGRFSKLMHDIPVQVITNPSVSLLGAKRKAQDLLHIQT</sequence>
<dbReference type="AlphaFoldDB" id="A0A1I4CYD4"/>
<keyword evidence="6" id="KW-1185">Reference proteome</keyword>
<keyword evidence="3" id="KW-0547">Nucleotide-binding</keyword>
<evidence type="ECO:0000313" key="6">
    <source>
        <dbReference type="Proteomes" id="UP000199533"/>
    </source>
</evidence>
<dbReference type="PANTHER" id="PTHR47363">
    <property type="entry name" value="GLUCOKINASE"/>
    <property type="match status" value="1"/>
</dbReference>
<comment type="subcellular location">
    <subcellularLocation>
        <location evidence="3">Cytoplasm</location>
    </subcellularLocation>
</comment>
<dbReference type="Pfam" id="PF02685">
    <property type="entry name" value="Glucokinase"/>
    <property type="match status" value="1"/>
</dbReference>
<dbReference type="Gene3D" id="3.40.367.20">
    <property type="match status" value="1"/>
</dbReference>
<organism evidence="5 6">
    <name type="scientific">Nitrosomonas aestuarii</name>
    <dbReference type="NCBI Taxonomy" id="52441"/>
    <lineage>
        <taxon>Bacteria</taxon>
        <taxon>Pseudomonadati</taxon>
        <taxon>Pseudomonadota</taxon>
        <taxon>Betaproteobacteria</taxon>
        <taxon>Nitrosomonadales</taxon>
        <taxon>Nitrosomonadaceae</taxon>
        <taxon>Nitrosomonas</taxon>
    </lineage>
</organism>
<dbReference type="HAMAP" id="MF_00524">
    <property type="entry name" value="Glucokinase"/>
    <property type="match status" value="1"/>
</dbReference>
<dbReference type="GO" id="GO:0005536">
    <property type="term" value="F:D-glucose binding"/>
    <property type="evidence" value="ECO:0007669"/>
    <property type="project" value="InterPro"/>
</dbReference>
<dbReference type="PANTHER" id="PTHR47363:SF1">
    <property type="entry name" value="GLUCOKINASE"/>
    <property type="match status" value="1"/>
</dbReference>
<dbReference type="EC" id="2.7.1.2" evidence="3"/>
<dbReference type="Proteomes" id="UP000199533">
    <property type="component" value="Unassembled WGS sequence"/>
</dbReference>
<accession>A0A1I4CYD4</accession>
<comment type="catalytic activity">
    <reaction evidence="3">
        <text>D-glucose + ATP = D-glucose 6-phosphate + ADP + H(+)</text>
        <dbReference type="Rhea" id="RHEA:17825"/>
        <dbReference type="ChEBI" id="CHEBI:4167"/>
        <dbReference type="ChEBI" id="CHEBI:15378"/>
        <dbReference type="ChEBI" id="CHEBI:30616"/>
        <dbReference type="ChEBI" id="CHEBI:61548"/>
        <dbReference type="ChEBI" id="CHEBI:456216"/>
        <dbReference type="EC" id="2.7.1.2"/>
    </reaction>
</comment>
<keyword evidence="3" id="KW-0067">ATP-binding</keyword>
<dbReference type="GO" id="GO:0005524">
    <property type="term" value="F:ATP binding"/>
    <property type="evidence" value="ECO:0007669"/>
    <property type="project" value="UniProtKB-UniRule"/>
</dbReference>
<dbReference type="GO" id="GO:0004340">
    <property type="term" value="F:glucokinase activity"/>
    <property type="evidence" value="ECO:0007669"/>
    <property type="project" value="UniProtKB-UniRule"/>
</dbReference>
<keyword evidence="3" id="KW-0963">Cytoplasm</keyword>
<dbReference type="InterPro" id="IPR003836">
    <property type="entry name" value="Glucokinase"/>
</dbReference>
<feature type="binding site" evidence="3">
    <location>
        <begin position="8"/>
        <end position="13"/>
    </location>
    <ligand>
        <name>ATP</name>
        <dbReference type="ChEBI" id="CHEBI:30616"/>
    </ligand>
</feature>